<dbReference type="AlphaFoldDB" id="E4T0L5"/>
<dbReference type="KEGG" id="ppn:Palpr_2950"/>
<dbReference type="HOGENOM" id="CLU_1244324_0_0_10"/>
<protein>
    <submittedName>
        <fullName evidence="1">Uncharacterized protein</fullName>
    </submittedName>
</protein>
<dbReference type="RefSeq" id="WP_013446448.1">
    <property type="nucleotide sequence ID" value="NC_014734.1"/>
</dbReference>
<reference evidence="1 2" key="2">
    <citation type="journal article" date="2011" name="Stand. Genomic Sci.">
        <title>Complete genome sequence of Paludibacter propionicigenes type strain (WB4).</title>
        <authorList>
            <person name="Gronow S."/>
            <person name="Munk C."/>
            <person name="Lapidus A."/>
            <person name="Nolan M."/>
            <person name="Lucas S."/>
            <person name="Hammon N."/>
            <person name="Deshpande S."/>
            <person name="Cheng J.F."/>
            <person name="Tapia R."/>
            <person name="Han C."/>
            <person name="Goodwin L."/>
            <person name="Pitluck S."/>
            <person name="Liolios K."/>
            <person name="Ivanova N."/>
            <person name="Mavromatis K."/>
            <person name="Mikhailova N."/>
            <person name="Pati A."/>
            <person name="Chen A."/>
            <person name="Palaniappan K."/>
            <person name="Land M."/>
            <person name="Hauser L."/>
            <person name="Chang Y.J."/>
            <person name="Jeffries C.D."/>
            <person name="Brambilla E."/>
            <person name="Rohde M."/>
            <person name="Goker M."/>
            <person name="Detter J.C."/>
            <person name="Woyke T."/>
            <person name="Bristow J."/>
            <person name="Eisen J.A."/>
            <person name="Markowitz V."/>
            <person name="Hugenholtz P."/>
            <person name="Kyrpides N.C."/>
            <person name="Klenk H.P."/>
        </authorList>
    </citation>
    <scope>NUCLEOTIDE SEQUENCE [LARGE SCALE GENOMIC DNA]</scope>
    <source>
        <strain evidence="2">DSM 17365 / JCM 13257 / WB4</strain>
    </source>
</reference>
<evidence type="ECO:0000313" key="1">
    <source>
        <dbReference type="EMBL" id="ADQ81079.1"/>
    </source>
</evidence>
<dbReference type="STRING" id="694427.Palpr_2950"/>
<sequence length="222" mass="25708">MEDYMKLSFNEFLEAIKGSKTKHVDPNWTFTFPDASQLDTIQIYNYLELITKCFDPCMVKLILKSINTYLTNLNNSFGYKEFFGVDAFKLDQFVELIYILESGIENGKSIKQLGKANIPPKKFVDYLQNNDKAKLLIKLHDLLDGAVPKEFAKYVFALRELYYIQIPTTKKKLYDAMRIEFNEIGTDSAMNSYLGETLSNNSKITKQEIEETKKLIENRLNG</sequence>
<name>E4T0L5_PALPW</name>
<accession>E4T0L5</accession>
<dbReference type="EMBL" id="CP002345">
    <property type="protein sequence ID" value="ADQ81079.1"/>
    <property type="molecule type" value="Genomic_DNA"/>
</dbReference>
<reference key="1">
    <citation type="submission" date="2010-11" db="EMBL/GenBank/DDBJ databases">
        <title>The complete genome of Paludibacter propionicigenes DSM 17365.</title>
        <authorList>
            <consortium name="US DOE Joint Genome Institute (JGI-PGF)"/>
            <person name="Lucas S."/>
            <person name="Copeland A."/>
            <person name="Lapidus A."/>
            <person name="Bruce D."/>
            <person name="Goodwin L."/>
            <person name="Pitluck S."/>
            <person name="Kyrpides N."/>
            <person name="Mavromatis K."/>
            <person name="Ivanova N."/>
            <person name="Munk A.C."/>
            <person name="Brettin T."/>
            <person name="Detter J.C."/>
            <person name="Han C."/>
            <person name="Tapia R."/>
            <person name="Land M."/>
            <person name="Hauser L."/>
            <person name="Markowitz V."/>
            <person name="Cheng J.-F."/>
            <person name="Hugenholtz P."/>
            <person name="Woyke T."/>
            <person name="Wu D."/>
            <person name="Gronow S."/>
            <person name="Wellnitz S."/>
            <person name="Brambilla E."/>
            <person name="Klenk H.-P."/>
            <person name="Eisen J.A."/>
        </authorList>
    </citation>
    <scope>NUCLEOTIDE SEQUENCE</scope>
    <source>
        <strain>WB4</strain>
    </source>
</reference>
<keyword evidence="2" id="KW-1185">Reference proteome</keyword>
<organism evidence="1 2">
    <name type="scientific">Paludibacter propionicigenes (strain DSM 17365 / JCM 13257 / WB4)</name>
    <dbReference type="NCBI Taxonomy" id="694427"/>
    <lineage>
        <taxon>Bacteria</taxon>
        <taxon>Pseudomonadati</taxon>
        <taxon>Bacteroidota</taxon>
        <taxon>Bacteroidia</taxon>
        <taxon>Bacteroidales</taxon>
        <taxon>Paludibacteraceae</taxon>
        <taxon>Paludibacter</taxon>
    </lineage>
</organism>
<evidence type="ECO:0000313" key="2">
    <source>
        <dbReference type="Proteomes" id="UP000008718"/>
    </source>
</evidence>
<gene>
    <name evidence="1" type="ordered locus">Palpr_2950</name>
</gene>
<proteinExistence type="predicted"/>
<dbReference type="Proteomes" id="UP000008718">
    <property type="component" value="Chromosome"/>
</dbReference>